<keyword evidence="2" id="KW-1185">Reference proteome</keyword>
<protein>
    <submittedName>
        <fullName evidence="1">Uncharacterized protein</fullName>
    </submittedName>
</protein>
<comment type="caution">
    <text evidence="1">The sequence shown here is derived from an EMBL/GenBank/DDBJ whole genome shotgun (WGS) entry which is preliminary data.</text>
</comment>
<evidence type="ECO:0000313" key="2">
    <source>
        <dbReference type="Proteomes" id="UP001163321"/>
    </source>
</evidence>
<accession>A0ACC0WMY2</accession>
<sequence length="282" mass="30832">MTLLNSLTPGKYIIQLPNKQTWMVYSSDTSVTFSIDSTGSALVASGAYTGTLRVAILPNQGDRNVYDAYSSCIVRDGNFVIKSRTSYSLQWETEGTGCDSTGLLHFALPHQVGVISGSTSTSIVLNSAARGQMVGQVTTSSSWTMTEEESREEVDFYPANKPSPQMISQINLLSTLQNDIDSEWSLSSGIWYFNGKAYQKYASLCLMAADSSVVGGDATLLRKCLTKLETLLEPFLTNTLGSPLVYDTAYKGIVTSQVFTTNDVNVDFGNGIYNDHHYHYGY</sequence>
<name>A0ACC0WMY2_9STRA</name>
<dbReference type="EMBL" id="CM047590">
    <property type="protein sequence ID" value="KAI9919381.1"/>
    <property type="molecule type" value="Genomic_DNA"/>
</dbReference>
<dbReference type="Proteomes" id="UP001163321">
    <property type="component" value="Chromosome 11"/>
</dbReference>
<evidence type="ECO:0000313" key="1">
    <source>
        <dbReference type="EMBL" id="KAI9919381.1"/>
    </source>
</evidence>
<proteinExistence type="predicted"/>
<organism evidence="1 2">
    <name type="scientific">Peronosclerospora sorghi</name>
    <dbReference type="NCBI Taxonomy" id="230839"/>
    <lineage>
        <taxon>Eukaryota</taxon>
        <taxon>Sar</taxon>
        <taxon>Stramenopiles</taxon>
        <taxon>Oomycota</taxon>
        <taxon>Peronosporomycetes</taxon>
        <taxon>Peronosporales</taxon>
        <taxon>Peronosporaceae</taxon>
        <taxon>Peronosclerospora</taxon>
    </lineage>
</organism>
<gene>
    <name evidence="1" type="ORF">PsorP6_017291</name>
</gene>
<reference evidence="1 2" key="1">
    <citation type="journal article" date="2022" name="bioRxiv">
        <title>The genome of the oomycete Peronosclerospora sorghi, a cosmopolitan pathogen of maize and sorghum, is inflated with dispersed pseudogenes.</title>
        <authorList>
            <person name="Fletcher K."/>
            <person name="Martin F."/>
            <person name="Isakeit T."/>
            <person name="Cavanaugh K."/>
            <person name="Magill C."/>
            <person name="Michelmore R."/>
        </authorList>
    </citation>
    <scope>NUCLEOTIDE SEQUENCE [LARGE SCALE GENOMIC DNA]</scope>
    <source>
        <strain evidence="1">P6</strain>
    </source>
</reference>